<sequence length="140" mass="14650">MTDTASLNAYLKTDPYASFLGIEVEDVGEGTARASVTVTEDMLNIHGTANGGLLFSLADVVFACASNSYGTTAVGIQVSMQYLEAVACGETLRAEAVENAEPGRTGSYRMEVRTSSGSLAALAEGLVYRTRRPVLGEVSS</sequence>
<evidence type="ECO:0000313" key="3">
    <source>
        <dbReference type="EMBL" id="PRO64501.1"/>
    </source>
</evidence>
<evidence type="ECO:0000313" key="4">
    <source>
        <dbReference type="Proteomes" id="UP000243650"/>
    </source>
</evidence>
<dbReference type="Proteomes" id="UP000243650">
    <property type="component" value="Unassembled WGS sequence"/>
</dbReference>
<reference evidence="3 4" key="1">
    <citation type="submission" date="2018-03" db="EMBL/GenBank/DDBJ databases">
        <title>Bacillus urumqiensis sp. nov., a moderately haloalkaliphilic bacterium isolated from a salt lake.</title>
        <authorList>
            <person name="Zhao B."/>
            <person name="Liao Z."/>
        </authorList>
    </citation>
    <scope>NUCLEOTIDE SEQUENCE [LARGE SCALE GENOMIC DNA]</scope>
    <source>
        <strain evidence="3 4">BZ-SZ-XJ18</strain>
    </source>
</reference>
<dbReference type="NCBIfam" id="TIGR02286">
    <property type="entry name" value="PaaD"/>
    <property type="match status" value="1"/>
</dbReference>
<dbReference type="GO" id="GO:0016289">
    <property type="term" value="F:acyl-CoA hydrolase activity"/>
    <property type="evidence" value="ECO:0007669"/>
    <property type="project" value="TreeGrafter"/>
</dbReference>
<dbReference type="InterPro" id="IPR011973">
    <property type="entry name" value="PaaD"/>
</dbReference>
<protein>
    <submittedName>
        <fullName evidence="3">Phenylacetic acid degradation protein PaaD</fullName>
    </submittedName>
</protein>
<accession>A0A2P6MDZ2</accession>
<gene>
    <name evidence="3" type="primary">paaD</name>
    <name evidence="3" type="ORF">C6I21_14330</name>
</gene>
<dbReference type="AlphaFoldDB" id="A0A2P6MDZ2"/>
<dbReference type="PANTHER" id="PTHR42856:SF1">
    <property type="entry name" value="ACYL-COENZYME A THIOESTERASE PAAI"/>
    <property type="match status" value="1"/>
</dbReference>
<dbReference type="Gene3D" id="3.10.129.10">
    <property type="entry name" value="Hotdog Thioesterase"/>
    <property type="match status" value="1"/>
</dbReference>
<dbReference type="InterPro" id="IPR052723">
    <property type="entry name" value="Acyl-CoA_thioesterase_PaaI"/>
</dbReference>
<keyword evidence="1" id="KW-0378">Hydrolase</keyword>
<dbReference type="CDD" id="cd03443">
    <property type="entry name" value="PaaI_thioesterase"/>
    <property type="match status" value="1"/>
</dbReference>
<dbReference type="SUPFAM" id="SSF54637">
    <property type="entry name" value="Thioesterase/thiol ester dehydrase-isomerase"/>
    <property type="match status" value="1"/>
</dbReference>
<name>A0A2P6MDZ2_ALKUR</name>
<proteinExistence type="predicted"/>
<dbReference type="InterPro" id="IPR006683">
    <property type="entry name" value="Thioestr_dom"/>
</dbReference>
<keyword evidence="4" id="KW-1185">Reference proteome</keyword>
<feature type="domain" description="Thioesterase" evidence="2">
    <location>
        <begin position="46"/>
        <end position="120"/>
    </location>
</feature>
<dbReference type="Pfam" id="PF03061">
    <property type="entry name" value="4HBT"/>
    <property type="match status" value="1"/>
</dbReference>
<dbReference type="RefSeq" id="WP_105960165.1">
    <property type="nucleotide sequence ID" value="NZ_PVNS01000015.1"/>
</dbReference>
<dbReference type="NCBIfam" id="TIGR00369">
    <property type="entry name" value="unchar_dom_1"/>
    <property type="match status" value="1"/>
</dbReference>
<dbReference type="PANTHER" id="PTHR42856">
    <property type="entry name" value="ACYL-COENZYME A THIOESTERASE PAAI"/>
    <property type="match status" value="1"/>
</dbReference>
<organism evidence="3 4">
    <name type="scientific">Alkalicoccus urumqiensis</name>
    <name type="common">Bacillus urumqiensis</name>
    <dbReference type="NCBI Taxonomy" id="1548213"/>
    <lineage>
        <taxon>Bacteria</taxon>
        <taxon>Bacillati</taxon>
        <taxon>Bacillota</taxon>
        <taxon>Bacilli</taxon>
        <taxon>Bacillales</taxon>
        <taxon>Bacillaceae</taxon>
        <taxon>Alkalicoccus</taxon>
    </lineage>
</organism>
<dbReference type="InterPro" id="IPR029069">
    <property type="entry name" value="HotDog_dom_sf"/>
</dbReference>
<evidence type="ECO:0000256" key="1">
    <source>
        <dbReference type="ARBA" id="ARBA00022801"/>
    </source>
</evidence>
<dbReference type="OrthoDB" id="286702at2"/>
<evidence type="ECO:0000259" key="2">
    <source>
        <dbReference type="Pfam" id="PF03061"/>
    </source>
</evidence>
<dbReference type="InterPro" id="IPR003736">
    <property type="entry name" value="PAAI_dom"/>
</dbReference>
<comment type="caution">
    <text evidence="3">The sequence shown here is derived from an EMBL/GenBank/DDBJ whole genome shotgun (WGS) entry which is preliminary data.</text>
</comment>
<dbReference type="EMBL" id="PVNS01000015">
    <property type="protein sequence ID" value="PRO64501.1"/>
    <property type="molecule type" value="Genomic_DNA"/>
</dbReference>